<dbReference type="EMBL" id="JACIFZ010000001">
    <property type="protein sequence ID" value="MBB4219751.1"/>
    <property type="molecule type" value="Genomic_DNA"/>
</dbReference>
<protein>
    <submittedName>
        <fullName evidence="1">Uncharacterized protein</fullName>
    </submittedName>
</protein>
<organism evidence="1 2">
    <name type="scientific">Variovorax guangxiensis</name>
    <dbReference type="NCBI Taxonomy" id="1775474"/>
    <lineage>
        <taxon>Bacteria</taxon>
        <taxon>Pseudomonadati</taxon>
        <taxon>Pseudomonadota</taxon>
        <taxon>Betaproteobacteria</taxon>
        <taxon>Burkholderiales</taxon>
        <taxon>Comamonadaceae</taxon>
        <taxon>Variovorax</taxon>
    </lineage>
</organism>
<gene>
    <name evidence="1" type="ORF">GGD71_000498</name>
</gene>
<proteinExistence type="predicted"/>
<evidence type="ECO:0000313" key="1">
    <source>
        <dbReference type="EMBL" id="MBB4219751.1"/>
    </source>
</evidence>
<comment type="caution">
    <text evidence="1">The sequence shown here is derived from an EMBL/GenBank/DDBJ whole genome shotgun (WGS) entry which is preliminary data.</text>
</comment>
<sequence>MVLRGSNRMQIVAELRNNLQGDKHKRSNAIVPGREIGIC</sequence>
<name>A0A840FQY7_9BURK</name>
<evidence type="ECO:0000313" key="2">
    <source>
        <dbReference type="Proteomes" id="UP000524450"/>
    </source>
</evidence>
<dbReference type="Proteomes" id="UP000524450">
    <property type="component" value="Unassembled WGS sequence"/>
</dbReference>
<reference evidence="1 2" key="1">
    <citation type="submission" date="2020-08" db="EMBL/GenBank/DDBJ databases">
        <title>Genomic Encyclopedia of Type Strains, Phase IV (KMG-V): Genome sequencing to study the core and pangenomes of soil and plant-associated prokaryotes.</title>
        <authorList>
            <person name="Whitman W."/>
        </authorList>
    </citation>
    <scope>NUCLEOTIDE SEQUENCE [LARGE SCALE GENOMIC DNA]</scope>
    <source>
        <strain evidence="1 2">34/80</strain>
    </source>
</reference>
<dbReference type="AlphaFoldDB" id="A0A840FQY7"/>
<accession>A0A840FQY7</accession>